<evidence type="ECO:0000313" key="2">
    <source>
        <dbReference type="Proteomes" id="UP001258017"/>
    </source>
</evidence>
<dbReference type="EMBL" id="JAIFRP010000006">
    <property type="protein sequence ID" value="KAK2588030.1"/>
    <property type="molecule type" value="Genomic_DNA"/>
</dbReference>
<organism evidence="1 2">
    <name type="scientific">Odynerus spinipes</name>
    <dbReference type="NCBI Taxonomy" id="1348599"/>
    <lineage>
        <taxon>Eukaryota</taxon>
        <taxon>Metazoa</taxon>
        <taxon>Ecdysozoa</taxon>
        <taxon>Arthropoda</taxon>
        <taxon>Hexapoda</taxon>
        <taxon>Insecta</taxon>
        <taxon>Pterygota</taxon>
        <taxon>Neoptera</taxon>
        <taxon>Endopterygota</taxon>
        <taxon>Hymenoptera</taxon>
        <taxon>Apocrita</taxon>
        <taxon>Aculeata</taxon>
        <taxon>Vespoidea</taxon>
        <taxon>Vespidae</taxon>
        <taxon>Eumeninae</taxon>
        <taxon>Odynerus</taxon>
    </lineage>
</organism>
<accession>A0AAD9RY03</accession>
<sequence>MSRGFQQKNYQTRWSEPNLCKPYLPYSSASSVEEEMDFAQPSRSQIRATSGDDRLMDCCLCYEYRNKRKSSKYLTGDDIKTRSNGRRSQRMRQSMELRLIGSQVEEALADDSQAALIQQLDLVSNALEALIHYVQSLRVTNLAAHRALDVGHLLIGSRVPTGKDSFKTLAMQLEQVENKKKARVSFLQDLIEYCSKSMIMSRQLRVLMDEHKSRKEDFSIAARNFRNFLSTSKLSTSQLEKLRRQYDEILDDYQQSRRILDMELPKVVNVRLVTLYQGFGKIVELFSDLDYFKEISSVFQLLGENLCDDDCGKEVFQKFAFVIPRTTEKLISR</sequence>
<name>A0AAD9RY03_9HYME</name>
<comment type="caution">
    <text evidence="1">The sequence shown here is derived from an EMBL/GenBank/DDBJ whole genome shotgun (WGS) entry which is preliminary data.</text>
</comment>
<proteinExistence type="predicted"/>
<reference evidence="1" key="1">
    <citation type="submission" date="2021-08" db="EMBL/GenBank/DDBJ databases">
        <authorList>
            <person name="Misof B."/>
            <person name="Oliver O."/>
            <person name="Podsiadlowski L."/>
            <person name="Donath A."/>
            <person name="Peters R."/>
            <person name="Mayer C."/>
            <person name="Rust J."/>
            <person name="Gunkel S."/>
            <person name="Lesny P."/>
            <person name="Martin S."/>
            <person name="Oeyen J.P."/>
            <person name="Petersen M."/>
            <person name="Panagiotis P."/>
            <person name="Wilbrandt J."/>
            <person name="Tanja T."/>
        </authorList>
    </citation>
    <scope>NUCLEOTIDE SEQUENCE</scope>
    <source>
        <strain evidence="1">GBR_01_08_01A</strain>
        <tissue evidence="1">Thorax + abdomen</tissue>
    </source>
</reference>
<dbReference type="Proteomes" id="UP001258017">
    <property type="component" value="Unassembled WGS sequence"/>
</dbReference>
<dbReference type="AlphaFoldDB" id="A0AAD9RY03"/>
<keyword evidence="2" id="KW-1185">Reference proteome</keyword>
<protein>
    <submittedName>
        <fullName evidence="1">Uncharacterized protein</fullName>
    </submittedName>
</protein>
<evidence type="ECO:0000313" key="1">
    <source>
        <dbReference type="EMBL" id="KAK2588030.1"/>
    </source>
</evidence>
<reference evidence="1" key="2">
    <citation type="journal article" date="2023" name="Commun. Biol.">
        <title>Intrasexual cuticular hydrocarbon dimorphism in a wasp sheds light on hydrocarbon biosynthesis genes in Hymenoptera.</title>
        <authorList>
            <person name="Moris V.C."/>
            <person name="Podsiadlowski L."/>
            <person name="Martin S."/>
            <person name="Oeyen J.P."/>
            <person name="Donath A."/>
            <person name="Petersen M."/>
            <person name="Wilbrandt J."/>
            <person name="Misof B."/>
            <person name="Liedtke D."/>
            <person name="Thamm M."/>
            <person name="Scheiner R."/>
            <person name="Schmitt T."/>
            <person name="Niehuis O."/>
        </authorList>
    </citation>
    <scope>NUCLEOTIDE SEQUENCE</scope>
    <source>
        <strain evidence="1">GBR_01_08_01A</strain>
    </source>
</reference>
<gene>
    <name evidence="1" type="ORF">KPH14_004103</name>
</gene>